<feature type="transmembrane region" description="Helical" evidence="6">
    <location>
        <begin position="396"/>
        <end position="415"/>
    </location>
</feature>
<evidence type="ECO:0000313" key="10">
    <source>
        <dbReference type="Proteomes" id="UP000011617"/>
    </source>
</evidence>
<dbReference type="InterPro" id="IPR032807">
    <property type="entry name" value="GNVR"/>
</dbReference>
<dbReference type="Pfam" id="PF13807">
    <property type="entry name" value="GNVR"/>
    <property type="match status" value="1"/>
</dbReference>
<dbReference type="PATRIC" id="fig|1261130.3.peg.1498"/>
<dbReference type="PANTHER" id="PTHR32309:SF13">
    <property type="entry name" value="FERRIC ENTEROBACTIN TRANSPORT PROTEIN FEPE"/>
    <property type="match status" value="1"/>
</dbReference>
<dbReference type="AlphaFoldDB" id="L8XZC8"/>
<evidence type="ECO:0000256" key="6">
    <source>
        <dbReference type="SAM" id="Phobius"/>
    </source>
</evidence>
<sequence length="428" mass="48372">MNNPQQNNLPEQNNDEIDLFELVATLWRGKWLIVGVTFMCTVIAIIASLMMTPVYKVKSVLKPVNNDKIFAINDTGVYSTTPEALFSDVEQEVYSYQGRESYLLDNQNLLQPLLENTTLSVDQVIAKFDSDNFKITPSKKDDPIRSITIELTYPKGIDGVQIVNGFVKKVSSAVKEEIPHIIQNRIDQRKQELKDQITALRASYKLDIDSQIAVLNEQDKLRTAMLKDELSALRLELKLKRENRIAQLNEAISIATKLNYIKPTSLSTASDKKGSAEINGNVILTEVNNQTLPLYFMGTEALTAERDALLSRTNDDFTNPRIAEIEKELVLLQNNRKVELLKLRENHDLFLTDITLIEKQIAKLNTINPNITRFSVVSIDEKAQTPLSASKPNKKLITIIGFLLGGMLGCMIVLIRQAVRNRKLQHTH</sequence>
<evidence type="ECO:0000256" key="5">
    <source>
        <dbReference type="ARBA" id="ARBA00023136"/>
    </source>
</evidence>
<dbReference type="Gene3D" id="3.30.1890.10">
    <property type="entry name" value="FepE-like"/>
    <property type="match status" value="2"/>
</dbReference>
<feature type="domain" description="Tyrosine-protein kinase G-rich" evidence="8">
    <location>
        <begin position="377"/>
        <end position="418"/>
    </location>
</feature>
<keyword evidence="3 6" id="KW-0812">Transmembrane</keyword>
<name>L8XZC8_9GAMM</name>
<dbReference type="HOGENOM" id="CLU_625388_0_0_6"/>
<proteinExistence type="predicted"/>
<comment type="subcellular location">
    <subcellularLocation>
        <location evidence="1">Cell membrane</location>
        <topology evidence="1">Multi-pass membrane protein</topology>
    </subcellularLocation>
</comment>
<feature type="domain" description="Polysaccharide chain length determinant N-terminal" evidence="7">
    <location>
        <begin position="15"/>
        <end position="115"/>
    </location>
</feature>
<evidence type="ECO:0000256" key="3">
    <source>
        <dbReference type="ARBA" id="ARBA00022692"/>
    </source>
</evidence>
<dbReference type="InterPro" id="IPR050445">
    <property type="entry name" value="Bact_polysacc_biosynth/exp"/>
</dbReference>
<dbReference type="Pfam" id="PF02706">
    <property type="entry name" value="Wzz"/>
    <property type="match status" value="1"/>
</dbReference>
<dbReference type="SUPFAM" id="SSF160355">
    <property type="entry name" value="Bacterial polysaccharide co-polymerase-like"/>
    <property type="match status" value="2"/>
</dbReference>
<keyword evidence="5 6" id="KW-0472">Membrane</keyword>
<comment type="caution">
    <text evidence="9">The sequence shown here is derived from an EMBL/GenBank/DDBJ whole genome shotgun (WGS) entry which is preliminary data.</text>
</comment>
<gene>
    <name evidence="9" type="ORF">F387_01460</name>
</gene>
<organism evidence="9 10">
    <name type="scientific">Wohlfahrtiimonas chitiniclastica SH04</name>
    <dbReference type="NCBI Taxonomy" id="1261130"/>
    <lineage>
        <taxon>Bacteria</taxon>
        <taxon>Pseudomonadati</taxon>
        <taxon>Pseudomonadota</taxon>
        <taxon>Gammaproteobacteria</taxon>
        <taxon>Cardiobacteriales</taxon>
        <taxon>Ignatzschineriaceae</taxon>
        <taxon>Wohlfahrtiimonas</taxon>
    </lineage>
</organism>
<evidence type="ECO:0000256" key="1">
    <source>
        <dbReference type="ARBA" id="ARBA00004651"/>
    </source>
</evidence>
<accession>L8XZC8</accession>
<dbReference type="GO" id="GO:0004713">
    <property type="term" value="F:protein tyrosine kinase activity"/>
    <property type="evidence" value="ECO:0007669"/>
    <property type="project" value="TreeGrafter"/>
</dbReference>
<protein>
    <recommendedName>
        <fullName evidence="11">Polysaccharide chain length determinant N-terminal domain-containing protein</fullName>
    </recommendedName>
</protein>
<evidence type="ECO:0008006" key="11">
    <source>
        <dbReference type="Google" id="ProtNLM"/>
    </source>
</evidence>
<feature type="transmembrane region" description="Helical" evidence="6">
    <location>
        <begin position="31"/>
        <end position="55"/>
    </location>
</feature>
<dbReference type="InterPro" id="IPR003856">
    <property type="entry name" value="LPS_length_determ_N"/>
</dbReference>
<keyword evidence="10" id="KW-1185">Reference proteome</keyword>
<dbReference type="OrthoDB" id="7028163at2"/>
<dbReference type="RefSeq" id="WP_008316264.1">
    <property type="nucleotide sequence ID" value="NZ_KB372782.1"/>
</dbReference>
<reference evidence="9 10" key="1">
    <citation type="journal article" date="2013" name="Genome Announc.">
        <title>Complete Genome Sequence of Wohlfahrtiimonas chitiniclastica Strain SH04, Isolated from Chrysomya megacephala Collected from Pudong International Airport in China.</title>
        <authorList>
            <person name="Cao X.M."/>
            <person name="Chen T."/>
            <person name="Xu L.Z."/>
            <person name="Yao L.S."/>
            <person name="Qi J."/>
            <person name="Zhang X.L."/>
            <person name="Yan Q.L."/>
            <person name="Deng Y.H."/>
            <person name="Guo T.Y."/>
            <person name="Wang J."/>
            <person name="Hu K.X."/>
            <person name="Xu B.L."/>
        </authorList>
    </citation>
    <scope>NUCLEOTIDE SEQUENCE [LARGE SCALE GENOMIC DNA]</scope>
    <source>
        <strain evidence="9 10">SH04</strain>
    </source>
</reference>
<dbReference type="EMBL" id="AOBV01000009">
    <property type="protein sequence ID" value="ELV07656.1"/>
    <property type="molecule type" value="Genomic_DNA"/>
</dbReference>
<evidence type="ECO:0000256" key="4">
    <source>
        <dbReference type="ARBA" id="ARBA00022989"/>
    </source>
</evidence>
<dbReference type="GO" id="GO:0005886">
    <property type="term" value="C:plasma membrane"/>
    <property type="evidence" value="ECO:0007669"/>
    <property type="project" value="UniProtKB-SubCell"/>
</dbReference>
<evidence type="ECO:0000256" key="2">
    <source>
        <dbReference type="ARBA" id="ARBA00022475"/>
    </source>
</evidence>
<evidence type="ECO:0000259" key="7">
    <source>
        <dbReference type="Pfam" id="PF02706"/>
    </source>
</evidence>
<evidence type="ECO:0000313" key="9">
    <source>
        <dbReference type="EMBL" id="ELV07656.1"/>
    </source>
</evidence>
<dbReference type="PANTHER" id="PTHR32309">
    <property type="entry name" value="TYROSINE-PROTEIN KINASE"/>
    <property type="match status" value="1"/>
</dbReference>
<keyword evidence="4 6" id="KW-1133">Transmembrane helix</keyword>
<dbReference type="Proteomes" id="UP000011617">
    <property type="component" value="Unassembled WGS sequence"/>
</dbReference>
<keyword evidence="2" id="KW-1003">Cell membrane</keyword>
<evidence type="ECO:0000259" key="8">
    <source>
        <dbReference type="Pfam" id="PF13807"/>
    </source>
</evidence>